<dbReference type="InterPro" id="IPR011990">
    <property type="entry name" value="TPR-like_helical_dom_sf"/>
</dbReference>
<accession>A0A1H3CBW8</accession>
<dbReference type="RefSeq" id="WP_090243254.1">
    <property type="nucleotide sequence ID" value="NZ_FNOU01000003.1"/>
</dbReference>
<sequence>MMMVNSITRERIKAAKTGHIESQIIVGCIFCEDVEDKRKFSKGLNFLTMAASRNSYAQYLLSKVYHSIVKDEKKYFQYLEESAKNEFPPAIHELGCLYFYGNSVPQNLEKAFHLFSKGAQSEYCNSYIALGNMYHKGLYVQKNIDKSIFYYEKAAKQKNAEAYRLLGILYYDNTDSRYNPEESYRYISKSAEMGDAISSYLAGIMCYDGEGCEMDYQKALNYYTRAATQGYSPACIDAAKMYIKGEGCKKNYFKAQKWLIQAINLGNNEAYEILESAEELIAFDSKAMPAKQNIYTQQSVGESMGKSTFTGLREYEVAQKQVEMQEKEKREYAMKFARARTPGCSVSDNDLGIVFDQNGEIAQYVDFDLDLIREANGSTAYINRELNMMFDINKDRVTFYDKDLDIHFDTESGEKAYHVGSFTIKR</sequence>
<dbReference type="PANTHER" id="PTHR11102:SF160">
    <property type="entry name" value="ERAD-ASSOCIATED E3 UBIQUITIN-PROTEIN LIGASE COMPONENT HRD3"/>
    <property type="match status" value="1"/>
</dbReference>
<dbReference type="AlphaFoldDB" id="A0A1H3CBW8"/>
<evidence type="ECO:0000313" key="2">
    <source>
        <dbReference type="Proteomes" id="UP000199652"/>
    </source>
</evidence>
<reference evidence="2" key="1">
    <citation type="submission" date="2016-10" db="EMBL/GenBank/DDBJ databases">
        <authorList>
            <person name="Varghese N."/>
            <person name="Submissions S."/>
        </authorList>
    </citation>
    <scope>NUCLEOTIDE SEQUENCE [LARGE SCALE GENOMIC DNA]</scope>
    <source>
        <strain evidence="2">VPI 5359</strain>
    </source>
</reference>
<dbReference type="SUPFAM" id="SSF81901">
    <property type="entry name" value="HCP-like"/>
    <property type="match status" value="2"/>
</dbReference>
<dbReference type="EMBL" id="FNOU01000003">
    <property type="protein sequence ID" value="SDX51540.1"/>
    <property type="molecule type" value="Genomic_DNA"/>
</dbReference>
<dbReference type="STRING" id="1528.SAMN04488579_10338"/>
<keyword evidence="2" id="KW-1185">Reference proteome</keyword>
<protein>
    <submittedName>
        <fullName evidence="1">TPR repeat</fullName>
    </submittedName>
</protein>
<gene>
    <name evidence="1" type="ORF">SAMN04488579_10338</name>
</gene>
<dbReference type="Pfam" id="PF08238">
    <property type="entry name" value="Sel1"/>
    <property type="match status" value="5"/>
</dbReference>
<dbReference type="PANTHER" id="PTHR11102">
    <property type="entry name" value="SEL-1-LIKE PROTEIN"/>
    <property type="match status" value="1"/>
</dbReference>
<dbReference type="Proteomes" id="UP000199652">
    <property type="component" value="Unassembled WGS sequence"/>
</dbReference>
<dbReference type="SMART" id="SM00671">
    <property type="entry name" value="SEL1"/>
    <property type="match status" value="6"/>
</dbReference>
<dbReference type="InterPro" id="IPR050767">
    <property type="entry name" value="Sel1_AlgK"/>
</dbReference>
<name>A0A1H3CBW8_EUBBA</name>
<dbReference type="OrthoDB" id="7056571at2"/>
<proteinExistence type="predicted"/>
<dbReference type="Gene3D" id="1.25.40.10">
    <property type="entry name" value="Tetratricopeptide repeat domain"/>
    <property type="match status" value="2"/>
</dbReference>
<organism evidence="1 2">
    <name type="scientific">Eubacterium barkeri</name>
    <name type="common">Clostridium barkeri</name>
    <dbReference type="NCBI Taxonomy" id="1528"/>
    <lineage>
        <taxon>Bacteria</taxon>
        <taxon>Bacillati</taxon>
        <taxon>Bacillota</taxon>
        <taxon>Clostridia</taxon>
        <taxon>Eubacteriales</taxon>
        <taxon>Eubacteriaceae</taxon>
        <taxon>Eubacterium</taxon>
    </lineage>
</organism>
<dbReference type="InterPro" id="IPR006597">
    <property type="entry name" value="Sel1-like"/>
</dbReference>
<evidence type="ECO:0000313" key="1">
    <source>
        <dbReference type="EMBL" id="SDX51540.1"/>
    </source>
</evidence>